<dbReference type="InterPro" id="IPR025410">
    <property type="entry name" value="Lant_dehyd"/>
</dbReference>
<reference evidence="3" key="1">
    <citation type="submission" date="2016-11" db="EMBL/GenBank/DDBJ databases">
        <authorList>
            <person name="Varghese N."/>
            <person name="Submissions S."/>
        </authorList>
    </citation>
    <scope>NUCLEOTIDE SEQUENCE [LARGE SCALE GENOMIC DNA]</scope>
    <source>
        <strain evidence="3">DSM 18095</strain>
    </source>
</reference>
<dbReference type="STRING" id="1123404.SAMN02745784_02273"/>
<dbReference type="AlphaFoldDB" id="A0A1M4XIA3"/>
<dbReference type="GeneID" id="90995366"/>
<organism evidence="2 3">
    <name type="scientific">Tissierella praeacuta DSM 18095</name>
    <dbReference type="NCBI Taxonomy" id="1123404"/>
    <lineage>
        <taxon>Bacteria</taxon>
        <taxon>Bacillati</taxon>
        <taxon>Bacillota</taxon>
        <taxon>Tissierellia</taxon>
        <taxon>Tissierellales</taxon>
        <taxon>Tissierellaceae</taxon>
        <taxon>Tissierella</taxon>
    </lineage>
</organism>
<keyword evidence="3" id="KW-1185">Reference proteome</keyword>
<proteinExistence type="predicted"/>
<evidence type="ECO:0000259" key="1">
    <source>
        <dbReference type="Pfam" id="PF13575"/>
    </source>
</evidence>
<gene>
    <name evidence="2" type="ORF">SAMN02745784_02273</name>
</gene>
<dbReference type="RefSeq" id="WP_084725394.1">
    <property type="nucleotide sequence ID" value="NZ_FQTY01000011.1"/>
</dbReference>
<dbReference type="Pfam" id="PF13575">
    <property type="entry name" value="DUF4135"/>
    <property type="match status" value="1"/>
</dbReference>
<dbReference type="EMBL" id="FQTY01000011">
    <property type="protein sequence ID" value="SHE93239.1"/>
    <property type="molecule type" value="Genomic_DNA"/>
</dbReference>
<feature type="domain" description="Lantibiotic biosynthesis protein dehydration" evidence="1">
    <location>
        <begin position="91"/>
        <end position="314"/>
    </location>
</feature>
<protein>
    <recommendedName>
        <fullName evidence="1">Lantibiotic biosynthesis protein dehydration domain-containing protein</fullName>
    </recommendedName>
</protein>
<evidence type="ECO:0000313" key="3">
    <source>
        <dbReference type="Proteomes" id="UP000184114"/>
    </source>
</evidence>
<evidence type="ECO:0000313" key="2">
    <source>
        <dbReference type="EMBL" id="SHE93239.1"/>
    </source>
</evidence>
<name>A0A1M4XIA3_9FIRM</name>
<sequence>MLNNRIQFEGYIKGYLNNYLERKKNKEDFEIGFYEYLLNQIFNVAGRTILTLLYTFKKENLLQGNTSEERYTYFDNYSKTDDFHKLVDKLYPLLTLRLDRIINNHIVNYNKLKERVEKDKIELFHKFGLEINSIEDCHIKYGVSDAHRGLNSICIIENNSKKIVYKPRSGRIDTNWGFFIDWFNSKNPSLKLSINKIIDKGDYYWQEYVYNNPCESELEIKELYYRIGLLSSISYVLRIEDLHMENIIVNREFPYLVDLETIFQLDAFQNGDLKLKSVTDVLNKKVRQSILSTQLFPTPSKFQDSNVDISGITGRIYILFQDN</sequence>
<accession>A0A1M4XIA3</accession>
<dbReference type="Proteomes" id="UP000184114">
    <property type="component" value="Unassembled WGS sequence"/>
</dbReference>